<dbReference type="InterPro" id="IPR002293">
    <property type="entry name" value="AA/rel_permease1"/>
</dbReference>
<dbReference type="Gene3D" id="1.20.1740.10">
    <property type="entry name" value="Amino acid/polyamine transporter I"/>
    <property type="match status" value="1"/>
</dbReference>
<feature type="transmembrane region" description="Helical" evidence="7">
    <location>
        <begin position="84"/>
        <end position="103"/>
    </location>
</feature>
<keyword evidence="2" id="KW-1003">Cell membrane</keyword>
<feature type="transmembrane region" description="Helical" evidence="7">
    <location>
        <begin position="202"/>
        <end position="219"/>
    </location>
</feature>
<dbReference type="EMBL" id="CSTE01000005">
    <property type="protein sequence ID" value="CQR53036.1"/>
    <property type="molecule type" value="Genomic_DNA"/>
</dbReference>
<dbReference type="GO" id="GO:0022857">
    <property type="term" value="F:transmembrane transporter activity"/>
    <property type="evidence" value="ECO:0007669"/>
    <property type="project" value="InterPro"/>
</dbReference>
<keyword evidence="9" id="KW-1185">Reference proteome</keyword>
<proteinExistence type="predicted"/>
<feature type="region of interest" description="Disordered" evidence="6">
    <location>
        <begin position="1"/>
        <end position="27"/>
    </location>
</feature>
<protein>
    <submittedName>
        <fullName evidence="8">Putative amino acid permease YhdG</fullName>
    </submittedName>
</protein>
<reference evidence="9" key="1">
    <citation type="submission" date="2015-03" db="EMBL/GenBank/DDBJ databases">
        <authorList>
            <person name="Urmite Genomes"/>
        </authorList>
    </citation>
    <scope>NUCLEOTIDE SEQUENCE [LARGE SCALE GENOMIC DNA]</scope>
    <source>
        <strain evidence="9">Arc-Hr</strain>
    </source>
</reference>
<keyword evidence="3 7" id="KW-0812">Transmembrane</keyword>
<evidence type="ECO:0000256" key="7">
    <source>
        <dbReference type="SAM" id="Phobius"/>
    </source>
</evidence>
<evidence type="ECO:0000313" key="8">
    <source>
        <dbReference type="EMBL" id="CQR53036.1"/>
    </source>
</evidence>
<feature type="transmembrane region" description="Helical" evidence="7">
    <location>
        <begin position="275"/>
        <end position="299"/>
    </location>
</feature>
<dbReference type="RefSeq" id="WP_089781021.1">
    <property type="nucleotide sequence ID" value="NZ_CABLRR010000005.1"/>
</dbReference>
<feature type="transmembrane region" description="Helical" evidence="7">
    <location>
        <begin position="376"/>
        <end position="394"/>
    </location>
</feature>
<comment type="subcellular location">
    <subcellularLocation>
        <location evidence="1">Cell membrane</location>
        <topology evidence="1">Multi-pass membrane protein</topology>
    </subcellularLocation>
</comment>
<evidence type="ECO:0000313" key="9">
    <source>
        <dbReference type="Proteomes" id="UP000198902"/>
    </source>
</evidence>
<dbReference type="InterPro" id="IPR050367">
    <property type="entry name" value="APC_superfamily"/>
</dbReference>
<feature type="transmembrane region" description="Helical" evidence="7">
    <location>
        <begin position="51"/>
        <end position="72"/>
    </location>
</feature>
<feature type="transmembrane region" description="Helical" evidence="7">
    <location>
        <begin position="457"/>
        <end position="476"/>
    </location>
</feature>
<evidence type="ECO:0000256" key="5">
    <source>
        <dbReference type="ARBA" id="ARBA00023136"/>
    </source>
</evidence>
<feature type="compositionally biased region" description="Gly residues" evidence="6">
    <location>
        <begin position="1"/>
        <end position="20"/>
    </location>
</feature>
<dbReference type="PANTHER" id="PTHR42770">
    <property type="entry name" value="AMINO ACID TRANSPORTER-RELATED"/>
    <property type="match status" value="1"/>
</dbReference>
<feature type="transmembrane region" description="Helical" evidence="7">
    <location>
        <begin position="400"/>
        <end position="419"/>
    </location>
</feature>
<accession>A0A0D6JVH9</accession>
<evidence type="ECO:0000256" key="6">
    <source>
        <dbReference type="SAM" id="MobiDB-lite"/>
    </source>
</evidence>
<evidence type="ECO:0000256" key="2">
    <source>
        <dbReference type="ARBA" id="ARBA00022475"/>
    </source>
</evidence>
<feature type="transmembrane region" description="Helical" evidence="7">
    <location>
        <begin position="144"/>
        <end position="164"/>
    </location>
</feature>
<feature type="transmembrane region" description="Helical" evidence="7">
    <location>
        <begin position="239"/>
        <end position="263"/>
    </location>
</feature>
<dbReference type="AlphaFoldDB" id="A0A0D6JVH9"/>
<name>A0A0D6JVH9_9EURY</name>
<dbReference type="Pfam" id="PF13520">
    <property type="entry name" value="AA_permease_2"/>
    <property type="match status" value="1"/>
</dbReference>
<keyword evidence="4 7" id="KW-1133">Transmembrane helix</keyword>
<sequence>MSDGNDGGSVLGVDPPGGGERVGDADPAVDVGDAADEVTVLESGTELERTIGLRGGLAIGIGTMVGAGIFVFPGLAAGQAGPAAALSFALGAVIALLVALPTSELATAMPKSGGAYYFISRGMGSAFGAVVGIGLWLGLVFASAFYLVGFAQYAIAVLAELGAASMVSDLPLVAVLGVGFGLVLTALSMFGTENATKLQNSIVSLLLGILLVFLVYGSLDTLGLFGRQTVPEEFMPLGTLSVFTTAALVFTSYLGFAQVATVAGEITKPGRNLPLAMVGSVVVVGVLYVVTILVSTGAFGSTQLASFGETAIVEVARSYLGFPGAVAILVAGLLATVSSANASILSSSRALYALSRDALVPPQLARINLRYGTPHVALALVGGPTVVLVAVGRTEVLAEVASFLHLVTYGLICVALVVLRRSNPAWYDPSFRVPGYPVVPVLGALASFSLVAFMQPLSQAVGVVVALAALAWYFVYARDVRLKGVSSDA</sequence>
<dbReference type="PIRSF" id="PIRSF006060">
    <property type="entry name" value="AA_transporter"/>
    <property type="match status" value="1"/>
</dbReference>
<feature type="transmembrane region" description="Helical" evidence="7">
    <location>
        <begin position="319"/>
        <end position="340"/>
    </location>
</feature>
<evidence type="ECO:0000256" key="1">
    <source>
        <dbReference type="ARBA" id="ARBA00004651"/>
    </source>
</evidence>
<feature type="transmembrane region" description="Helical" evidence="7">
    <location>
        <begin position="170"/>
        <end position="190"/>
    </location>
</feature>
<feature type="transmembrane region" description="Helical" evidence="7">
    <location>
        <begin position="431"/>
        <end position="451"/>
    </location>
</feature>
<gene>
    <name evidence="8" type="primary">yhdG_3</name>
    <name evidence="8" type="ORF">BN996_03425</name>
</gene>
<evidence type="ECO:0000256" key="4">
    <source>
        <dbReference type="ARBA" id="ARBA00022989"/>
    </source>
</evidence>
<dbReference type="PANTHER" id="PTHR42770:SF11">
    <property type="entry name" value="INNER MEMBRANE TRANSPORT PROTEIN YBAT"/>
    <property type="match status" value="1"/>
</dbReference>
<feature type="transmembrane region" description="Helical" evidence="7">
    <location>
        <begin position="115"/>
        <end position="137"/>
    </location>
</feature>
<keyword evidence="5 7" id="KW-0472">Membrane</keyword>
<dbReference type="OrthoDB" id="200332at2157"/>
<dbReference type="GO" id="GO:0005886">
    <property type="term" value="C:plasma membrane"/>
    <property type="evidence" value="ECO:0007669"/>
    <property type="project" value="UniProtKB-SubCell"/>
</dbReference>
<evidence type="ECO:0000256" key="3">
    <source>
        <dbReference type="ARBA" id="ARBA00022692"/>
    </source>
</evidence>
<organism evidence="8 9">
    <name type="scientific">Haloferax massiliensis</name>
    <dbReference type="NCBI Taxonomy" id="1476858"/>
    <lineage>
        <taxon>Archaea</taxon>
        <taxon>Methanobacteriati</taxon>
        <taxon>Methanobacteriota</taxon>
        <taxon>Stenosarchaea group</taxon>
        <taxon>Halobacteria</taxon>
        <taxon>Halobacteriales</taxon>
        <taxon>Haloferacaceae</taxon>
        <taxon>Haloferax</taxon>
    </lineage>
</organism>
<dbReference type="Proteomes" id="UP000198902">
    <property type="component" value="Unassembled WGS sequence"/>
</dbReference>